<protein>
    <recommendedName>
        <fullName evidence="4">OTU domain-containing protein</fullName>
    </recommendedName>
</protein>
<gene>
    <name evidence="2" type="ORF">NX722_26575</name>
</gene>
<evidence type="ECO:0000313" key="2">
    <source>
        <dbReference type="EMBL" id="MCW7556128.1"/>
    </source>
</evidence>
<proteinExistence type="predicted"/>
<feature type="transmembrane region" description="Helical" evidence="1">
    <location>
        <begin position="12"/>
        <end position="31"/>
    </location>
</feature>
<dbReference type="RefSeq" id="WP_262565842.1">
    <property type="nucleotide sequence ID" value="NZ_JAPFCC010000001.1"/>
</dbReference>
<evidence type="ECO:0008006" key="4">
    <source>
        <dbReference type="Google" id="ProtNLM"/>
    </source>
</evidence>
<dbReference type="Proteomes" id="UP001209854">
    <property type="component" value="Unassembled WGS sequence"/>
</dbReference>
<keyword evidence="1" id="KW-0472">Membrane</keyword>
<evidence type="ECO:0000313" key="3">
    <source>
        <dbReference type="Proteomes" id="UP001209854"/>
    </source>
</evidence>
<organism evidence="2 3">
    <name type="scientific">Endozoicomonas gorgoniicola</name>
    <dbReference type="NCBI Taxonomy" id="1234144"/>
    <lineage>
        <taxon>Bacteria</taxon>
        <taxon>Pseudomonadati</taxon>
        <taxon>Pseudomonadota</taxon>
        <taxon>Gammaproteobacteria</taxon>
        <taxon>Oceanospirillales</taxon>
        <taxon>Endozoicomonadaceae</taxon>
        <taxon>Endozoicomonas</taxon>
    </lineage>
</organism>
<keyword evidence="1" id="KW-1133">Transmembrane helix</keyword>
<dbReference type="EMBL" id="JAPFCC010000001">
    <property type="protein sequence ID" value="MCW7556128.1"/>
    <property type="molecule type" value="Genomic_DNA"/>
</dbReference>
<comment type="caution">
    <text evidence="2">The sequence shown here is derived from an EMBL/GenBank/DDBJ whole genome shotgun (WGS) entry which is preliminary data.</text>
</comment>
<keyword evidence="1" id="KW-0812">Transmembrane</keyword>
<keyword evidence="3" id="KW-1185">Reference proteome</keyword>
<sequence>MHFKVTLYKYKIYFYILLLSLISVNVFAFQLSQKQISVIKQFDYEDYQKIESKIKLIRKNDLDSYISLLMENRNTNQRNRYFREQSKKVGHLLDITVSPDSNKKQMPYGVLRAFNLVQAIIYFHTRNRTEDDFITIPTENKDSDYKWLIEIISNYADEKLITEDRGNLWSKNPESAISVNQKSKDGKVTTQSPMRNPAAKAREVYFAVNNLRNFLEQKYPGNFEISVDDHNMLEVSLDFVAPTGWWQGAFFRVIFNFDNIGDEGAEVDVQQAPPVSHLIGNKLCLMQIYKNSERYPDAVSGFNAHQWWFDNCNGRVRYGSNNYSIEQQVIQVINFMSGDFDIKDEGFLAYLHATKKGHKFYVSAAEEISQRIHNNNLDASRLETSLTVETNLDKIKEAANTRITPNGDPNFDYLVYDEADNKKEHSKTRIFLPVEMYKEAEIVEFNTDEIENTDEIGEYHDIVFKAIKETSFYIPEGIEPKIYYKRDLIDKEEVSEKVFDAEQSNRKENPKRTDNKNSKLTMIVKVPNYEERAFKKATEEGSQYYTPENPDILCSGVCTPKEIEWEIHLVPGGKKRAKDNNMVNQYHLMIPRESMKPTERYRGGFQYGSQANVWIPMIREDMSEAEKEFAVTAMYDLSKRKLALPNEKKYIMANKGNHIITKSLLKPDKDVETWQPTQAFLEILLQGVQMSILIAKKDYSIVESNNLFFEHALKGELKKNTIEDLAFFLGQLTPSLKHLSNMDYKDIALINQRIMINYLIEICVRTLLREEFGSGSELVNTITETPESFKLSDIINTNKTGIQVAFNTLALMDFLTQKIVFTENSDSFKVSESEVESLQINIKNLYSKMESSKDFLPSLLDNLLPTAKYSPTGIDFNDDHFKNKFRLAVLEKYQQRSGKKEVKRSLGKYFKETIGSSSTDNDPIFDTKETEALINTFRENTPKRFINEKTVTGTYKQTCYHCGEVYETTDPISGSRRNKQKHHKENNPRLIKPLHNKECKEKDKCIRTGAKKLYDQMESQYPQKQINGPVNHYNPVPEGYELIRVNGDGNCMYSSIAEIYNRHQPSEEMGAWNQQAVRDTIERNLRSINDAIQNHPRRSNLLQELELLTGLNAEIIPAIIENRVITQSAAEGDSELGVLQQFGDTQLIPLLAPTQSVRFSVITQGLSGLNTGVYDLNLWVTLAPNLLAALLANPHFSFPDLSDTERLEIAELLPSDVNRARRRIASITSARQAIGHLIHYPNAISRLEHFDAAVRIDTSQDMEVDLEVDPGVDPGVDPEINPQQAVSFLAMISLAARLRPHSGNSN</sequence>
<name>A0ABT3N3C2_9GAMM</name>
<evidence type="ECO:0000256" key="1">
    <source>
        <dbReference type="SAM" id="Phobius"/>
    </source>
</evidence>
<dbReference type="Gene3D" id="3.90.70.80">
    <property type="match status" value="1"/>
</dbReference>
<reference evidence="2 3" key="1">
    <citation type="submission" date="2022-10" db="EMBL/GenBank/DDBJ databases">
        <title>High-quality genome sequences of two octocoral-associated bacteria, Endozoicomonas euniceicola EF212 and Endozoicomonas gorgoniicola PS125.</title>
        <authorList>
            <person name="Chiou Y.-J."/>
            <person name="Chen Y.-H."/>
        </authorList>
    </citation>
    <scope>NUCLEOTIDE SEQUENCE [LARGE SCALE GENOMIC DNA]</scope>
    <source>
        <strain evidence="2 3">PS125</strain>
    </source>
</reference>
<accession>A0ABT3N3C2</accession>